<name>A0A7V4TH17_9BACT</name>
<feature type="domain" description="DUF218" evidence="3">
    <location>
        <begin position="71"/>
        <end position="238"/>
    </location>
</feature>
<feature type="region of interest" description="Disordered" evidence="1">
    <location>
        <begin position="255"/>
        <end position="357"/>
    </location>
</feature>
<feature type="compositionally biased region" description="Basic and acidic residues" evidence="1">
    <location>
        <begin position="255"/>
        <end position="266"/>
    </location>
</feature>
<accession>A0A7V4TH17</accession>
<feature type="compositionally biased region" description="Basic and acidic residues" evidence="1">
    <location>
        <begin position="303"/>
        <end position="322"/>
    </location>
</feature>
<dbReference type="Gene3D" id="3.40.50.620">
    <property type="entry name" value="HUPs"/>
    <property type="match status" value="1"/>
</dbReference>
<evidence type="ECO:0000256" key="2">
    <source>
        <dbReference type="SAM" id="Phobius"/>
    </source>
</evidence>
<keyword evidence="2" id="KW-0812">Transmembrane</keyword>
<proteinExistence type="predicted"/>
<dbReference type="AlphaFoldDB" id="A0A7V4TH17"/>
<dbReference type="PANTHER" id="PTHR30336:SF4">
    <property type="entry name" value="ENVELOPE BIOGENESIS FACTOR ELYC"/>
    <property type="match status" value="1"/>
</dbReference>
<feature type="compositionally biased region" description="Basic and acidic residues" evidence="1">
    <location>
        <begin position="347"/>
        <end position="357"/>
    </location>
</feature>
<feature type="transmembrane region" description="Helical" evidence="2">
    <location>
        <begin position="39"/>
        <end position="58"/>
    </location>
</feature>
<comment type="caution">
    <text evidence="4">The sequence shown here is derived from an EMBL/GenBank/DDBJ whole genome shotgun (WGS) entry which is preliminary data.</text>
</comment>
<keyword evidence="2" id="KW-0472">Membrane</keyword>
<organism evidence="4">
    <name type="scientific">Candidatus Caldatribacterium saccharofermentans</name>
    <dbReference type="NCBI Taxonomy" id="1454753"/>
    <lineage>
        <taxon>Bacteria</taxon>
        <taxon>Pseudomonadati</taxon>
        <taxon>Atribacterota</taxon>
        <taxon>Atribacteria</taxon>
        <taxon>Atribacterales</taxon>
        <taxon>Candidatus Caldatribacteriaceae</taxon>
        <taxon>Candidatus Caldatribacterium</taxon>
    </lineage>
</organism>
<evidence type="ECO:0000313" key="4">
    <source>
        <dbReference type="EMBL" id="HGY39697.1"/>
    </source>
</evidence>
<dbReference type="GO" id="GO:0000270">
    <property type="term" value="P:peptidoglycan metabolic process"/>
    <property type="evidence" value="ECO:0007669"/>
    <property type="project" value="TreeGrafter"/>
</dbReference>
<gene>
    <name evidence="4" type="ORF">ENW11_07835</name>
</gene>
<keyword evidence="2" id="KW-1133">Transmembrane helix</keyword>
<dbReference type="Pfam" id="PF02698">
    <property type="entry name" value="DUF218"/>
    <property type="match status" value="1"/>
</dbReference>
<dbReference type="GO" id="GO:0005886">
    <property type="term" value="C:plasma membrane"/>
    <property type="evidence" value="ECO:0007669"/>
    <property type="project" value="TreeGrafter"/>
</dbReference>
<protein>
    <submittedName>
        <fullName evidence="4">YdcF family protein</fullName>
    </submittedName>
</protein>
<evidence type="ECO:0000259" key="3">
    <source>
        <dbReference type="Pfam" id="PF02698"/>
    </source>
</evidence>
<dbReference type="InterPro" id="IPR051599">
    <property type="entry name" value="Cell_Envelope_Assoc"/>
</dbReference>
<dbReference type="EMBL" id="DTIY01000057">
    <property type="protein sequence ID" value="HGY39697.1"/>
    <property type="molecule type" value="Genomic_DNA"/>
</dbReference>
<evidence type="ECO:0000256" key="1">
    <source>
        <dbReference type="SAM" id="MobiDB-lite"/>
    </source>
</evidence>
<dbReference type="PANTHER" id="PTHR30336">
    <property type="entry name" value="INNER MEMBRANE PROTEIN, PROBABLE PERMEASE"/>
    <property type="match status" value="1"/>
</dbReference>
<dbReference type="GO" id="GO:0043164">
    <property type="term" value="P:Gram-negative-bacterium-type cell wall biogenesis"/>
    <property type="evidence" value="ECO:0007669"/>
    <property type="project" value="TreeGrafter"/>
</dbReference>
<dbReference type="CDD" id="cd06259">
    <property type="entry name" value="YdcF-like"/>
    <property type="match status" value="1"/>
</dbReference>
<dbReference type="InterPro" id="IPR014729">
    <property type="entry name" value="Rossmann-like_a/b/a_fold"/>
</dbReference>
<sequence>MVLLQKIVGAFVDFPGVILTVCLLLGIRAGVRRQRVWGYMLFALFLYLFSAGWVLLLLPRPPFAPALSPPQAIVVLGGGVVKDPGTGNLLLSPVSLARVYRAFLLYRERPLPIIVSGGKLHEEQPLTEAEVAFEVLRTFGVSPEDIILEAYSRTTWENAQYTTALLKVLGIRSFYLVTSEVHLPRALLAFRKFYLEADITPCPAHPLLSAGVALSFERFLPRAEVLSAWGDIIHEGVGYLLYLLKWSFPLSEEKSQTDQGHADKKAQAQRVAENQPGTNDTENLGHILEGRGPGSTKLLNPPHPEHIGHKRGKNDPIEEDKKQRRCKVTAKSNLEDIPGTYRKHREYPKEHAPGTAF</sequence>
<dbReference type="InterPro" id="IPR003848">
    <property type="entry name" value="DUF218"/>
</dbReference>
<reference evidence="4" key="1">
    <citation type="journal article" date="2020" name="mSystems">
        <title>Genome- and Community-Level Interaction Insights into Carbon Utilization and Element Cycling Functions of Hydrothermarchaeota in Hydrothermal Sediment.</title>
        <authorList>
            <person name="Zhou Z."/>
            <person name="Liu Y."/>
            <person name="Xu W."/>
            <person name="Pan J."/>
            <person name="Luo Z.H."/>
            <person name="Li M."/>
        </authorList>
    </citation>
    <scope>NUCLEOTIDE SEQUENCE [LARGE SCALE GENOMIC DNA]</scope>
    <source>
        <strain evidence="4">SpSt-82</strain>
    </source>
</reference>
<feature type="transmembrane region" description="Helical" evidence="2">
    <location>
        <begin position="6"/>
        <end position="27"/>
    </location>
</feature>